<comment type="caution">
    <text evidence="1">The sequence shown here is derived from an EMBL/GenBank/DDBJ whole genome shotgun (WGS) entry which is preliminary data.</text>
</comment>
<name>K2JZR3_HELPX</name>
<feature type="non-terminal residue" evidence="1">
    <location>
        <position position="32"/>
    </location>
</feature>
<evidence type="ECO:0000313" key="2">
    <source>
        <dbReference type="Proteomes" id="UP000002808"/>
    </source>
</evidence>
<organism evidence="1 2">
    <name type="scientific">Helicobacter pylori R018c</name>
    <dbReference type="NCBI Taxonomy" id="1145110"/>
    <lineage>
        <taxon>Bacteria</taxon>
        <taxon>Pseudomonadati</taxon>
        <taxon>Campylobacterota</taxon>
        <taxon>Epsilonproteobacteria</taxon>
        <taxon>Campylobacterales</taxon>
        <taxon>Helicobacteraceae</taxon>
        <taxon>Helicobacter</taxon>
    </lineage>
</organism>
<protein>
    <submittedName>
        <fullName evidence="1">Uncharacterized protein</fullName>
    </submittedName>
</protein>
<gene>
    <name evidence="1" type="ORF">OUC_0417</name>
</gene>
<proteinExistence type="predicted"/>
<dbReference type="AlphaFoldDB" id="K2JZR3"/>
<accession>K2JZR3</accession>
<evidence type="ECO:0000313" key="1">
    <source>
        <dbReference type="EMBL" id="EKE80943.1"/>
    </source>
</evidence>
<reference evidence="1 2" key="1">
    <citation type="submission" date="2012-08" db="EMBL/GenBank/DDBJ databases">
        <title>Comparative Sequence Analysis of H. pylori isolates.</title>
        <authorList>
            <person name="Blanchard T.G."/>
            <person name="Czinn S.J."/>
            <person name="McCracken C.M."/>
            <person name="Abolude K.A."/>
            <person name="Shefchek K.S."/>
            <person name="Maroo A.M."/>
            <person name="Santana-Cruz I.S."/>
            <person name="Tallon L.J."/>
            <person name="Ficke F.W.F."/>
        </authorList>
    </citation>
    <scope>NUCLEOTIDE SEQUENCE [LARGE SCALE GENOMIC DNA]</scope>
    <source>
        <strain evidence="1 2">R018c</strain>
    </source>
</reference>
<sequence>MKKSLLLSLSLIASLSRAEDDGFYMSVGYQIR</sequence>
<dbReference type="Proteomes" id="UP000002808">
    <property type="component" value="Unassembled WGS sequence"/>
</dbReference>
<dbReference type="EMBL" id="AMOQ01000002">
    <property type="protein sequence ID" value="EKE80943.1"/>
    <property type="molecule type" value="Genomic_DNA"/>
</dbReference>